<accession>A0A9E2L4X2</accession>
<dbReference type="EMBL" id="JAHLFV010000237">
    <property type="protein sequence ID" value="MBU3850962.1"/>
    <property type="molecule type" value="Genomic_DNA"/>
</dbReference>
<sequence>MTDIDKFLADCKRHIKRYREEAGTGYDGLIASEKIAELFASWRKDLGDVPKSLAEYWGTEYIASSSELQDEPTREHLDWLACLLEFLEGEHSSFECFSKKDWETIRDCINYEAEVLPVDILTTLMSTLLEKQVL</sequence>
<comment type="caution">
    <text evidence="1">The sequence shown here is derived from an EMBL/GenBank/DDBJ whole genome shotgun (WGS) entry which is preliminary data.</text>
</comment>
<dbReference type="Proteomes" id="UP000823914">
    <property type="component" value="Unassembled WGS sequence"/>
</dbReference>
<evidence type="ECO:0000313" key="1">
    <source>
        <dbReference type="EMBL" id="MBU3850962.1"/>
    </source>
</evidence>
<reference evidence="1" key="2">
    <citation type="submission" date="2021-04" db="EMBL/GenBank/DDBJ databases">
        <authorList>
            <person name="Gilroy R."/>
        </authorList>
    </citation>
    <scope>NUCLEOTIDE SEQUENCE</scope>
    <source>
        <strain evidence="1">Gambia15-2214</strain>
    </source>
</reference>
<organism evidence="1 2">
    <name type="scientific">Candidatus Treponema excrementipullorum</name>
    <dbReference type="NCBI Taxonomy" id="2838768"/>
    <lineage>
        <taxon>Bacteria</taxon>
        <taxon>Pseudomonadati</taxon>
        <taxon>Spirochaetota</taxon>
        <taxon>Spirochaetia</taxon>
        <taxon>Spirochaetales</taxon>
        <taxon>Treponemataceae</taxon>
        <taxon>Treponema</taxon>
    </lineage>
</organism>
<reference evidence="1" key="1">
    <citation type="journal article" date="2021" name="PeerJ">
        <title>Extensive microbial diversity within the chicken gut microbiome revealed by metagenomics and culture.</title>
        <authorList>
            <person name="Gilroy R."/>
            <person name="Ravi A."/>
            <person name="Getino M."/>
            <person name="Pursley I."/>
            <person name="Horton D.L."/>
            <person name="Alikhan N.F."/>
            <person name="Baker D."/>
            <person name="Gharbi K."/>
            <person name="Hall N."/>
            <person name="Watson M."/>
            <person name="Adriaenssens E.M."/>
            <person name="Foster-Nyarko E."/>
            <person name="Jarju S."/>
            <person name="Secka A."/>
            <person name="Antonio M."/>
            <person name="Oren A."/>
            <person name="Chaudhuri R.R."/>
            <person name="La Ragione R."/>
            <person name="Hildebrand F."/>
            <person name="Pallen M.J."/>
        </authorList>
    </citation>
    <scope>NUCLEOTIDE SEQUENCE</scope>
    <source>
        <strain evidence="1">Gambia15-2214</strain>
    </source>
</reference>
<name>A0A9E2L4X2_9SPIR</name>
<dbReference type="AlphaFoldDB" id="A0A9E2L4X2"/>
<evidence type="ECO:0000313" key="2">
    <source>
        <dbReference type="Proteomes" id="UP000823914"/>
    </source>
</evidence>
<gene>
    <name evidence="1" type="ORF">IAA16_10380</name>
</gene>
<proteinExistence type="predicted"/>
<protein>
    <submittedName>
        <fullName evidence="1">Uncharacterized protein</fullName>
    </submittedName>
</protein>